<gene>
    <name evidence="1" type="ORF">AsAng_0061030</name>
</gene>
<sequence length="377" mass="43721">MRLLIHLLLCFICCTQILLGQIKPSVDKMSWDDLISIVDEYQQKGWYAKSLPYALRMRELATDRYAKKGTRYAMILRKTVQASEAVEDWMLSQTIRKELVAISALLYGKKSVDYAEALVHLAKVKMKLGQYKESENLCWQVKNIKLQNPLNQQYYPVQFFNRSIDQIRDKGQRKRAYRVYFEVKIIFIHSLITLSSNYLARGEHQAYELTNESALEETAKLIRYVLNSAGGVISDEVITNLERLFYIFDDCESYKKGEQLYLTTIDLARGSDLYLPLALNLATIYTRIGEYTGARLMYTKLLQRAEEKYGTESLPFAAALADLANFYILLEDSSEAAKLYLKAKGIVLRLQGRESELYLDLNKKLKNVYRFSQQRNE</sequence>
<dbReference type="InterPro" id="IPR011990">
    <property type="entry name" value="TPR-like_helical_dom_sf"/>
</dbReference>
<dbReference type="AlphaFoldDB" id="A0A915YLP9"/>
<evidence type="ECO:0000313" key="1">
    <source>
        <dbReference type="EMBL" id="BDS15319.1"/>
    </source>
</evidence>
<organism evidence="1 2">
    <name type="scientific">Aureispira anguillae</name>
    <dbReference type="NCBI Taxonomy" id="2864201"/>
    <lineage>
        <taxon>Bacteria</taxon>
        <taxon>Pseudomonadati</taxon>
        <taxon>Bacteroidota</taxon>
        <taxon>Saprospiria</taxon>
        <taxon>Saprospirales</taxon>
        <taxon>Saprospiraceae</taxon>
        <taxon>Aureispira</taxon>
    </lineage>
</organism>
<proteinExistence type="predicted"/>
<dbReference type="InterPro" id="IPR019734">
    <property type="entry name" value="TPR_rpt"/>
</dbReference>
<keyword evidence="2" id="KW-1185">Reference proteome</keyword>
<protein>
    <submittedName>
        <fullName evidence="1">Tetratricopeptide repeat protein</fullName>
    </submittedName>
</protein>
<dbReference type="RefSeq" id="WP_264790482.1">
    <property type="nucleotide sequence ID" value="NZ_AP026867.1"/>
</dbReference>
<dbReference type="Gene3D" id="1.25.40.10">
    <property type="entry name" value="Tetratricopeptide repeat domain"/>
    <property type="match status" value="2"/>
</dbReference>
<reference evidence="1" key="1">
    <citation type="submission" date="2022-09" db="EMBL/GenBank/DDBJ databases">
        <title>Aureispira anguillicida sp. nov., isolated from Leptocephalus of Japanese eel Anguilla japonica.</title>
        <authorList>
            <person name="Yuasa K."/>
            <person name="Mekata T."/>
            <person name="Ikunari K."/>
        </authorList>
    </citation>
    <scope>NUCLEOTIDE SEQUENCE</scope>
    <source>
        <strain evidence="1">EL160426</strain>
    </source>
</reference>
<dbReference type="KEGG" id="aup:AsAng_0061030"/>
<dbReference type="SMART" id="SM00028">
    <property type="entry name" value="TPR"/>
    <property type="match status" value="3"/>
</dbReference>
<dbReference type="SUPFAM" id="SSF48452">
    <property type="entry name" value="TPR-like"/>
    <property type="match status" value="2"/>
</dbReference>
<dbReference type="Proteomes" id="UP001060919">
    <property type="component" value="Chromosome"/>
</dbReference>
<accession>A0A915YLP9</accession>
<dbReference type="EMBL" id="AP026867">
    <property type="protein sequence ID" value="BDS15319.1"/>
    <property type="molecule type" value="Genomic_DNA"/>
</dbReference>
<evidence type="ECO:0000313" key="2">
    <source>
        <dbReference type="Proteomes" id="UP001060919"/>
    </source>
</evidence>
<name>A0A915YLP9_9BACT</name>
<dbReference type="Pfam" id="PF13374">
    <property type="entry name" value="TPR_10"/>
    <property type="match status" value="1"/>
</dbReference>